<dbReference type="EMBL" id="JARXVQ010000001">
    <property type="protein sequence ID" value="MDH6182431.1"/>
    <property type="molecule type" value="Genomic_DNA"/>
</dbReference>
<reference evidence="3 4" key="1">
    <citation type="submission" date="2023-04" db="EMBL/GenBank/DDBJ databases">
        <title>Genome Encyclopedia of Bacteria and Archaea VI: Functional Genomics of Type Strains.</title>
        <authorList>
            <person name="Whitman W."/>
        </authorList>
    </citation>
    <scope>NUCLEOTIDE SEQUENCE [LARGE SCALE GENOMIC DNA]</scope>
    <source>
        <strain evidence="3 4">SG_E_30_P1</strain>
    </source>
</reference>
<feature type="domain" description="NERD" evidence="2">
    <location>
        <begin position="16"/>
        <end position="111"/>
    </location>
</feature>
<gene>
    <name evidence="3" type="ORF">M2152_002613</name>
</gene>
<dbReference type="RefSeq" id="WP_322134709.1">
    <property type="nucleotide sequence ID" value="NZ_CP085036.1"/>
</dbReference>
<dbReference type="Pfam" id="PF01443">
    <property type="entry name" value="Viral_helicase1"/>
    <property type="match status" value="1"/>
</dbReference>
<organism evidence="3 4">
    <name type="scientific">Antiquaquibacter oligotrophicus</name>
    <dbReference type="NCBI Taxonomy" id="2880260"/>
    <lineage>
        <taxon>Bacteria</taxon>
        <taxon>Bacillati</taxon>
        <taxon>Actinomycetota</taxon>
        <taxon>Actinomycetes</taxon>
        <taxon>Micrococcales</taxon>
        <taxon>Microbacteriaceae</taxon>
        <taxon>Antiquaquibacter</taxon>
    </lineage>
</organism>
<dbReference type="Gene3D" id="3.40.50.300">
    <property type="entry name" value="P-loop containing nucleotide triphosphate hydrolases"/>
    <property type="match status" value="2"/>
</dbReference>
<keyword evidence="4" id="KW-1185">Reference proteome</keyword>
<dbReference type="InterPro" id="IPR000212">
    <property type="entry name" value="DNA_helicase_UvrD/REP"/>
</dbReference>
<proteinExistence type="predicted"/>
<accession>A0ABT6KR23</accession>
<evidence type="ECO:0000259" key="2">
    <source>
        <dbReference type="Pfam" id="PF08378"/>
    </source>
</evidence>
<evidence type="ECO:0000313" key="3">
    <source>
        <dbReference type="EMBL" id="MDH6182431.1"/>
    </source>
</evidence>
<sequence>MILVPDFRDIERAAQSDAERRLARLLAEISSPDGVAFHSVKLRSHAYKQMAEADFVILWKGVVIVVEVKGGGIKKFEGVWYSVDRNGDSHRLSSSPMEQARSAMFALRDIFREDGVGWFASEALTVTPDIDAPPSSPEWRSSHWLARDVMTAAALSSALDVVADGARAQPSRERIARADDLRSRLFGEFSRMPVVDAQRGAVIDEQNRATDGQARVLAGLARNPRMIVLGGAGTGKSLVLAEAAKQEAASGHSVLITFRSPGLRGFFEPHVIGRDVDVVPFEELTALRRYDILFVDEAQDLMSPEAMDLLDLVVVGGRGAGRWRMFLDPNNQAQVDGRFDPEVFEIVVGEAISYDLSLNVRNTKAIVHVVQEYLGADVGDPGIVNGERIQWHWGGGTYPVDEALALAARLKTEGVRADDIWIIPVEADVDLDVVRDGMRVLSPRAAKGLEAEHVIVCSLPDEFDDQRLANFYVALTRARVSLHVVANETDKKRLQSLARKQAYR</sequence>
<dbReference type="Pfam" id="PF08378">
    <property type="entry name" value="NERD"/>
    <property type="match status" value="1"/>
</dbReference>
<dbReference type="PANTHER" id="PTHR11070">
    <property type="entry name" value="UVRD / RECB / PCRA DNA HELICASE FAMILY MEMBER"/>
    <property type="match status" value="1"/>
</dbReference>
<evidence type="ECO:0008006" key="5">
    <source>
        <dbReference type="Google" id="ProtNLM"/>
    </source>
</evidence>
<protein>
    <recommendedName>
        <fullName evidence="5">NERD nuclease</fullName>
    </recommendedName>
</protein>
<dbReference type="InterPro" id="IPR011528">
    <property type="entry name" value="NERD"/>
</dbReference>
<dbReference type="InterPro" id="IPR027351">
    <property type="entry name" value="(+)RNA_virus_helicase_core_dom"/>
</dbReference>
<comment type="caution">
    <text evidence="3">The sequence shown here is derived from an EMBL/GenBank/DDBJ whole genome shotgun (WGS) entry which is preliminary data.</text>
</comment>
<dbReference type="PANTHER" id="PTHR11070:SF2">
    <property type="entry name" value="ATP-DEPENDENT DNA HELICASE SRS2"/>
    <property type="match status" value="1"/>
</dbReference>
<dbReference type="Proteomes" id="UP001160142">
    <property type="component" value="Unassembled WGS sequence"/>
</dbReference>
<feature type="domain" description="(+)RNA virus helicase C-terminal" evidence="1">
    <location>
        <begin position="432"/>
        <end position="485"/>
    </location>
</feature>
<name>A0ABT6KR23_9MICO</name>
<dbReference type="InterPro" id="IPR027417">
    <property type="entry name" value="P-loop_NTPase"/>
</dbReference>
<evidence type="ECO:0000313" key="4">
    <source>
        <dbReference type="Proteomes" id="UP001160142"/>
    </source>
</evidence>
<dbReference type="SUPFAM" id="SSF52540">
    <property type="entry name" value="P-loop containing nucleoside triphosphate hydrolases"/>
    <property type="match status" value="1"/>
</dbReference>
<evidence type="ECO:0000259" key="1">
    <source>
        <dbReference type="Pfam" id="PF01443"/>
    </source>
</evidence>